<evidence type="ECO:0000256" key="2">
    <source>
        <dbReference type="ARBA" id="ARBA00022516"/>
    </source>
</evidence>
<dbReference type="GO" id="GO:0016491">
    <property type="term" value="F:oxidoreductase activity"/>
    <property type="evidence" value="ECO:0007669"/>
    <property type="project" value="UniProtKB-KW"/>
</dbReference>
<reference evidence="10" key="1">
    <citation type="submission" date="2021-06" db="EMBL/GenBank/DDBJ databases">
        <authorList>
            <person name="Hodson N. C."/>
            <person name="Mongue J. A."/>
            <person name="Jaron S. K."/>
        </authorList>
    </citation>
    <scope>NUCLEOTIDE SEQUENCE</scope>
</reference>
<keyword evidence="5" id="KW-0560">Oxidoreductase</keyword>
<evidence type="ECO:0000256" key="7">
    <source>
        <dbReference type="ARBA" id="ARBA00023160"/>
    </source>
</evidence>
<keyword evidence="7" id="KW-0275">Fatty acid biosynthesis</keyword>
<feature type="domain" description="Malonyl-CoA:ACP transacylase (MAT)" evidence="9">
    <location>
        <begin position="3"/>
        <end position="182"/>
    </location>
</feature>
<dbReference type="InterPro" id="IPR050091">
    <property type="entry name" value="PKS_NRPS_Biosynth_Enz"/>
</dbReference>
<evidence type="ECO:0000313" key="10">
    <source>
        <dbReference type="EMBL" id="CAG7823621.1"/>
    </source>
</evidence>
<proteinExistence type="predicted"/>
<protein>
    <recommendedName>
        <fullName evidence="9">Malonyl-CoA:ACP transacylase (MAT) domain-containing protein</fullName>
    </recommendedName>
</protein>
<feature type="non-terminal residue" evidence="10">
    <location>
        <position position="183"/>
    </location>
</feature>
<dbReference type="AlphaFoldDB" id="A0A8J2KY19"/>
<dbReference type="Proteomes" id="UP000708208">
    <property type="component" value="Unassembled WGS sequence"/>
</dbReference>
<evidence type="ECO:0000256" key="3">
    <source>
        <dbReference type="ARBA" id="ARBA00022832"/>
    </source>
</evidence>
<dbReference type="OrthoDB" id="329835at2759"/>
<evidence type="ECO:0000259" key="9">
    <source>
        <dbReference type="SMART" id="SM00827"/>
    </source>
</evidence>
<keyword evidence="2" id="KW-0444">Lipid biosynthesis</keyword>
<organism evidence="10 11">
    <name type="scientific">Allacma fusca</name>
    <dbReference type="NCBI Taxonomy" id="39272"/>
    <lineage>
        <taxon>Eukaryota</taxon>
        <taxon>Metazoa</taxon>
        <taxon>Ecdysozoa</taxon>
        <taxon>Arthropoda</taxon>
        <taxon>Hexapoda</taxon>
        <taxon>Collembola</taxon>
        <taxon>Symphypleona</taxon>
        <taxon>Sminthuridae</taxon>
        <taxon>Allacma</taxon>
    </lineage>
</organism>
<dbReference type="PANTHER" id="PTHR43775:SF7">
    <property type="entry name" value="FATTY ACID SYNTHASE"/>
    <property type="match status" value="1"/>
</dbReference>
<dbReference type="EMBL" id="CAJVCH010530090">
    <property type="protein sequence ID" value="CAG7823621.1"/>
    <property type="molecule type" value="Genomic_DNA"/>
</dbReference>
<keyword evidence="8" id="KW-0511">Multifunctional enzyme</keyword>
<evidence type="ECO:0000313" key="11">
    <source>
        <dbReference type="Proteomes" id="UP000708208"/>
    </source>
</evidence>
<sequence length="183" mass="20040">MALFDVIKHLHPSNPSGIIGHSAGDNIAAYADGCLSAEQVILLIDAVAKALLATKRYSGGMAIIGLPWKDIQKMCPPDIYFSGENSQSNILVSGPSESLKGFAKKLQMNGVFVRLLETCEFAPHSPYMDAACELLHNYLTEIIPIKKLRSSKWLTTSALEEDWGSPEVKYVSDVYPSNILKNQ</sequence>
<name>A0A8J2KY19_9HEXA</name>
<dbReference type="GO" id="GO:0004312">
    <property type="term" value="F:fatty acid synthase activity"/>
    <property type="evidence" value="ECO:0007669"/>
    <property type="project" value="TreeGrafter"/>
</dbReference>
<dbReference type="Pfam" id="PF00698">
    <property type="entry name" value="Acyl_transf_1"/>
    <property type="match status" value="1"/>
</dbReference>
<keyword evidence="6" id="KW-0443">Lipid metabolism</keyword>
<dbReference type="PANTHER" id="PTHR43775">
    <property type="entry name" value="FATTY ACID SYNTHASE"/>
    <property type="match status" value="1"/>
</dbReference>
<evidence type="ECO:0000256" key="1">
    <source>
        <dbReference type="ARBA" id="ARBA00022450"/>
    </source>
</evidence>
<evidence type="ECO:0000256" key="8">
    <source>
        <dbReference type="ARBA" id="ARBA00023268"/>
    </source>
</evidence>
<keyword evidence="1" id="KW-0596">Phosphopantetheine</keyword>
<dbReference type="InterPro" id="IPR014043">
    <property type="entry name" value="Acyl_transferase_dom"/>
</dbReference>
<keyword evidence="11" id="KW-1185">Reference proteome</keyword>
<evidence type="ECO:0000256" key="6">
    <source>
        <dbReference type="ARBA" id="ARBA00023098"/>
    </source>
</evidence>
<evidence type="ECO:0000256" key="4">
    <source>
        <dbReference type="ARBA" id="ARBA00022857"/>
    </source>
</evidence>
<keyword evidence="3" id="KW-0276">Fatty acid metabolism</keyword>
<gene>
    <name evidence="10" type="ORF">AFUS01_LOCUS33825</name>
</gene>
<accession>A0A8J2KY19</accession>
<comment type="caution">
    <text evidence="10">The sequence shown here is derived from an EMBL/GenBank/DDBJ whole genome shotgun (WGS) entry which is preliminary data.</text>
</comment>
<dbReference type="GO" id="GO:0006633">
    <property type="term" value="P:fatty acid biosynthetic process"/>
    <property type="evidence" value="ECO:0007669"/>
    <property type="project" value="UniProtKB-KW"/>
</dbReference>
<keyword evidence="4" id="KW-0521">NADP</keyword>
<dbReference type="SMART" id="SM00827">
    <property type="entry name" value="PKS_AT"/>
    <property type="match status" value="1"/>
</dbReference>
<evidence type="ECO:0000256" key="5">
    <source>
        <dbReference type="ARBA" id="ARBA00023002"/>
    </source>
</evidence>